<feature type="compositionally biased region" description="Polar residues" evidence="10">
    <location>
        <begin position="268"/>
        <end position="281"/>
    </location>
</feature>
<feature type="domain" description="Phytocyanin" evidence="12">
    <location>
        <begin position="29"/>
        <end position="131"/>
    </location>
</feature>
<reference evidence="13" key="1">
    <citation type="journal article" date="2018" name="DNA Res.">
        <title>Multiple hybrid de novo genome assembly of finger millet, an orphan allotetraploid crop.</title>
        <authorList>
            <person name="Hatakeyama M."/>
            <person name="Aluri S."/>
            <person name="Balachadran M.T."/>
            <person name="Sivarajan S.R."/>
            <person name="Patrignani A."/>
            <person name="Gruter S."/>
            <person name="Poveda L."/>
            <person name="Shimizu-Inatsugi R."/>
            <person name="Baeten J."/>
            <person name="Francoijs K.J."/>
            <person name="Nataraja K.N."/>
            <person name="Reddy Y.A.N."/>
            <person name="Phadnis S."/>
            <person name="Ravikumar R.L."/>
            <person name="Schlapbach R."/>
            <person name="Sreeman S.M."/>
            <person name="Shimizu K.K."/>
        </authorList>
    </citation>
    <scope>NUCLEOTIDE SEQUENCE</scope>
</reference>
<feature type="compositionally biased region" description="Low complexity" evidence="10">
    <location>
        <begin position="141"/>
        <end position="159"/>
    </location>
</feature>
<keyword evidence="14" id="KW-1185">Reference proteome</keyword>
<dbReference type="GO" id="GO:0012505">
    <property type="term" value="C:endomembrane system"/>
    <property type="evidence" value="ECO:0007669"/>
    <property type="project" value="UniProtKB-SubCell"/>
</dbReference>
<dbReference type="PANTHER" id="PTHR33021">
    <property type="entry name" value="BLUE COPPER PROTEIN"/>
    <property type="match status" value="1"/>
</dbReference>
<gene>
    <name evidence="13" type="primary">gb09620</name>
    <name evidence="13" type="ORF">PR202_gb09620</name>
</gene>
<evidence type="ECO:0000256" key="2">
    <source>
        <dbReference type="ARBA" id="ARBA00022622"/>
    </source>
</evidence>
<dbReference type="PROSITE" id="PS51485">
    <property type="entry name" value="PHYTOCYANIN"/>
    <property type="match status" value="1"/>
</dbReference>
<feature type="chain" id="PRO_5043573875" description="Phytocyanin domain-containing protein" evidence="11">
    <location>
        <begin position="26"/>
        <end position="298"/>
    </location>
</feature>
<feature type="signal peptide" evidence="11">
    <location>
        <begin position="1"/>
        <end position="25"/>
    </location>
</feature>
<organism evidence="13 14">
    <name type="scientific">Eleusine coracana subsp. coracana</name>
    <dbReference type="NCBI Taxonomy" id="191504"/>
    <lineage>
        <taxon>Eukaryota</taxon>
        <taxon>Viridiplantae</taxon>
        <taxon>Streptophyta</taxon>
        <taxon>Embryophyta</taxon>
        <taxon>Tracheophyta</taxon>
        <taxon>Spermatophyta</taxon>
        <taxon>Magnoliopsida</taxon>
        <taxon>Liliopsida</taxon>
        <taxon>Poales</taxon>
        <taxon>Poaceae</taxon>
        <taxon>PACMAD clade</taxon>
        <taxon>Chloridoideae</taxon>
        <taxon>Cynodonteae</taxon>
        <taxon>Eleusininae</taxon>
        <taxon>Eleusine</taxon>
    </lineage>
</organism>
<keyword evidence="7" id="KW-0449">Lipoprotein</keyword>
<dbReference type="InterPro" id="IPR039391">
    <property type="entry name" value="Phytocyanin-like"/>
</dbReference>
<feature type="compositionally biased region" description="Low complexity" evidence="10">
    <location>
        <begin position="169"/>
        <end position="184"/>
    </location>
</feature>
<dbReference type="InterPro" id="IPR008972">
    <property type="entry name" value="Cupredoxin"/>
</dbReference>
<sequence length="298" mass="31255">MAASSLLCFAVIAASCALLVASVSSLQPTVFNVGDEKGWTVPSGNGTESYNHWAKRNRFQVGDILEFKYANDSVLRVSHDDYKQCSTETPMSRFTDGDTKFPFDTFGPFYFISGVPGHCEAGQRMIARVMAPSTLTGGAPATTPVVPAGAPVPATSSTSRDIGAPPPSGSSDSSSTGGAAASTPSPSPMPEASGASTRRVLSVVSSIDTGRTLPKVREWDVNNPASADGFTVIFSKARDEKKAPKKGHISNSSADSKDSSKDPRTEKMTSYNSRTSASGLSSVQVDASLILRFSDYSS</sequence>
<evidence type="ECO:0000256" key="7">
    <source>
        <dbReference type="ARBA" id="ARBA00023288"/>
    </source>
</evidence>
<feature type="region of interest" description="Disordered" evidence="10">
    <location>
        <begin position="239"/>
        <end position="281"/>
    </location>
</feature>
<dbReference type="EMBL" id="BQKI01000075">
    <property type="protein sequence ID" value="GJN22087.1"/>
    <property type="molecule type" value="Genomic_DNA"/>
</dbReference>
<dbReference type="AlphaFoldDB" id="A0AAV5EHQ7"/>
<evidence type="ECO:0000259" key="12">
    <source>
        <dbReference type="PROSITE" id="PS51485"/>
    </source>
</evidence>
<comment type="subcellular location">
    <subcellularLocation>
        <location evidence="9">Endomembrane system</location>
        <topology evidence="9">Lipid-anchor</topology>
    </subcellularLocation>
    <subcellularLocation>
        <location evidence="1">Membrane</location>
        <topology evidence="1">Lipid-anchor</topology>
        <topology evidence="1">GPI-anchor</topology>
    </subcellularLocation>
</comment>
<reference evidence="13" key="2">
    <citation type="submission" date="2021-12" db="EMBL/GenBank/DDBJ databases">
        <title>Resequencing data analysis of finger millet.</title>
        <authorList>
            <person name="Hatakeyama M."/>
            <person name="Aluri S."/>
            <person name="Balachadran M.T."/>
            <person name="Sivarajan S.R."/>
            <person name="Poveda L."/>
            <person name="Shimizu-Inatsugi R."/>
            <person name="Schlapbach R."/>
            <person name="Sreeman S.M."/>
            <person name="Shimizu K.K."/>
        </authorList>
    </citation>
    <scope>NUCLEOTIDE SEQUENCE</scope>
</reference>
<evidence type="ECO:0000256" key="9">
    <source>
        <dbReference type="ARBA" id="ARBA00037868"/>
    </source>
</evidence>
<dbReference type="CDD" id="cd11019">
    <property type="entry name" value="OsENODL1_like"/>
    <property type="match status" value="1"/>
</dbReference>
<evidence type="ECO:0000313" key="14">
    <source>
        <dbReference type="Proteomes" id="UP001054889"/>
    </source>
</evidence>
<protein>
    <recommendedName>
        <fullName evidence="12">Phytocyanin domain-containing protein</fullName>
    </recommendedName>
</protein>
<evidence type="ECO:0000256" key="8">
    <source>
        <dbReference type="ARBA" id="ARBA00035011"/>
    </source>
</evidence>
<dbReference type="GO" id="GO:0005886">
    <property type="term" value="C:plasma membrane"/>
    <property type="evidence" value="ECO:0007669"/>
    <property type="project" value="TreeGrafter"/>
</dbReference>
<proteinExistence type="inferred from homology"/>
<comment type="similarity">
    <text evidence="8">Belongs to the early nodulin-like (ENODL) family.</text>
</comment>
<keyword evidence="5" id="KW-1015">Disulfide bond</keyword>
<dbReference type="FunFam" id="2.60.40.420:FF:000010">
    <property type="entry name" value="Early nodulin-like protein 1"/>
    <property type="match status" value="1"/>
</dbReference>
<dbReference type="SUPFAM" id="SSF49503">
    <property type="entry name" value="Cupredoxins"/>
    <property type="match status" value="1"/>
</dbReference>
<evidence type="ECO:0000313" key="13">
    <source>
        <dbReference type="EMBL" id="GJN22087.1"/>
    </source>
</evidence>
<dbReference type="InterPro" id="IPR008700">
    <property type="entry name" value="TypeIII_avirulence_cleave"/>
</dbReference>
<evidence type="ECO:0000256" key="3">
    <source>
        <dbReference type="ARBA" id="ARBA00022729"/>
    </source>
</evidence>
<keyword evidence="3 11" id="KW-0732">Signal</keyword>
<evidence type="ECO:0000256" key="4">
    <source>
        <dbReference type="ARBA" id="ARBA00023136"/>
    </source>
</evidence>
<feature type="compositionally biased region" description="Basic and acidic residues" evidence="10">
    <location>
        <begin position="255"/>
        <end position="267"/>
    </location>
</feature>
<evidence type="ECO:0000256" key="10">
    <source>
        <dbReference type="SAM" id="MobiDB-lite"/>
    </source>
</evidence>
<evidence type="ECO:0000256" key="11">
    <source>
        <dbReference type="SAM" id="SignalP"/>
    </source>
</evidence>
<evidence type="ECO:0000256" key="1">
    <source>
        <dbReference type="ARBA" id="ARBA00004589"/>
    </source>
</evidence>
<dbReference type="PANTHER" id="PTHR33021:SF460">
    <property type="entry name" value="OS02G0725500 PROTEIN"/>
    <property type="match status" value="1"/>
</dbReference>
<evidence type="ECO:0000256" key="6">
    <source>
        <dbReference type="ARBA" id="ARBA00023180"/>
    </source>
</evidence>
<comment type="caution">
    <text evidence="13">The sequence shown here is derived from an EMBL/GenBank/DDBJ whole genome shotgun (WGS) entry which is preliminary data.</text>
</comment>
<dbReference type="Proteomes" id="UP001054889">
    <property type="component" value="Unassembled WGS sequence"/>
</dbReference>
<dbReference type="GO" id="GO:0009055">
    <property type="term" value="F:electron transfer activity"/>
    <property type="evidence" value="ECO:0007669"/>
    <property type="project" value="InterPro"/>
</dbReference>
<dbReference type="Gene3D" id="2.60.40.420">
    <property type="entry name" value="Cupredoxins - blue copper proteins"/>
    <property type="match status" value="1"/>
</dbReference>
<name>A0AAV5EHQ7_ELECO</name>
<keyword evidence="2" id="KW-0336">GPI-anchor</keyword>
<dbReference type="InterPro" id="IPR041846">
    <property type="entry name" value="ENL_dom"/>
</dbReference>
<dbReference type="InterPro" id="IPR003245">
    <property type="entry name" value="Phytocyanin_dom"/>
</dbReference>
<feature type="region of interest" description="Disordered" evidence="10">
    <location>
        <begin position="141"/>
        <end position="199"/>
    </location>
</feature>
<evidence type="ECO:0000256" key="5">
    <source>
        <dbReference type="ARBA" id="ARBA00023157"/>
    </source>
</evidence>
<dbReference type="Pfam" id="PF02298">
    <property type="entry name" value="Cu_bind_like"/>
    <property type="match status" value="1"/>
</dbReference>
<keyword evidence="6" id="KW-0325">Glycoprotein</keyword>
<dbReference type="Pfam" id="PF05627">
    <property type="entry name" value="AvrRpt-cleavage"/>
    <property type="match status" value="1"/>
</dbReference>
<accession>A0AAV5EHQ7</accession>
<keyword evidence="4" id="KW-0472">Membrane</keyword>
<dbReference type="GO" id="GO:0098552">
    <property type="term" value="C:side of membrane"/>
    <property type="evidence" value="ECO:0007669"/>
    <property type="project" value="UniProtKB-KW"/>
</dbReference>